<reference evidence="3 4" key="1">
    <citation type="submission" date="2020-04" db="EMBL/GenBank/DDBJ databases">
        <title>Bacillus sp. UniB3 isolated from commercial digestive syrup.</title>
        <authorList>
            <person name="Thorat V."/>
            <person name="Kirdat K."/>
            <person name="Tiwarekar B."/>
            <person name="Yadav A."/>
        </authorList>
    </citation>
    <scope>NUCLEOTIDE SEQUENCE [LARGE SCALE GENOMIC DNA]</scope>
    <source>
        <strain evidence="3 4">UniB3</strain>
    </source>
</reference>
<dbReference type="Proteomes" id="UP000588491">
    <property type="component" value="Unassembled WGS sequence"/>
</dbReference>
<keyword evidence="2" id="KW-0812">Transmembrane</keyword>
<feature type="transmembrane region" description="Helical" evidence="2">
    <location>
        <begin position="9"/>
        <end position="26"/>
    </location>
</feature>
<keyword evidence="2" id="KW-1133">Transmembrane helix</keyword>
<name>A0A7Y0KBA8_9BACI</name>
<organism evidence="3 4">
    <name type="scientific">Niallia alba</name>
    <dbReference type="NCBI Taxonomy" id="2729105"/>
    <lineage>
        <taxon>Bacteria</taxon>
        <taxon>Bacillati</taxon>
        <taxon>Bacillota</taxon>
        <taxon>Bacilli</taxon>
        <taxon>Bacillales</taxon>
        <taxon>Bacillaceae</taxon>
        <taxon>Niallia</taxon>
    </lineage>
</organism>
<dbReference type="AlphaFoldDB" id="A0A7Y0KBA8"/>
<gene>
    <name evidence="3" type="ORF">HHU08_15865</name>
</gene>
<keyword evidence="2" id="KW-0472">Membrane</keyword>
<evidence type="ECO:0000256" key="2">
    <source>
        <dbReference type="SAM" id="Phobius"/>
    </source>
</evidence>
<comment type="caution">
    <text evidence="3">The sequence shown here is derived from an EMBL/GenBank/DDBJ whole genome shotgun (WGS) entry which is preliminary data.</text>
</comment>
<evidence type="ECO:0000256" key="1">
    <source>
        <dbReference type="SAM" id="MobiDB-lite"/>
    </source>
</evidence>
<protein>
    <submittedName>
        <fullName evidence="3">Endolytic transglycosylase MltG</fullName>
    </submittedName>
</protein>
<keyword evidence="4" id="KW-1185">Reference proteome</keyword>
<evidence type="ECO:0000313" key="4">
    <source>
        <dbReference type="Proteomes" id="UP000588491"/>
    </source>
</evidence>
<dbReference type="Gene3D" id="3.30.1490.480">
    <property type="entry name" value="Endolytic murein transglycosylase"/>
    <property type="match status" value="1"/>
</dbReference>
<sequence>MKKQNLRSLAIGMLLSASIIASFYLYQDNNKQEQNTLNVSNATTYLQREGFTVLTEAEYTDLQTKLEESTQNQTKPNAGANKEEQEEPKEEKKETYSYTLKITSGMSISTIAELLFNENIVKDQEEFETYLIDNDYHTKIQVGSFRLTSDMSYKKIAETLTE</sequence>
<dbReference type="RefSeq" id="WP_169188838.1">
    <property type="nucleotide sequence ID" value="NZ_JABBPK010000001.1"/>
</dbReference>
<evidence type="ECO:0000313" key="3">
    <source>
        <dbReference type="EMBL" id="NMO78459.1"/>
    </source>
</evidence>
<proteinExistence type="predicted"/>
<dbReference type="EMBL" id="JABBPK010000001">
    <property type="protein sequence ID" value="NMO78459.1"/>
    <property type="molecule type" value="Genomic_DNA"/>
</dbReference>
<accession>A0A7Y0KBA8</accession>
<feature type="region of interest" description="Disordered" evidence="1">
    <location>
        <begin position="62"/>
        <end position="94"/>
    </location>
</feature>